<dbReference type="UniPathway" id="UPA00958"/>
<dbReference type="GO" id="GO:0009244">
    <property type="term" value="P:lipopolysaccharide core region biosynthetic process"/>
    <property type="evidence" value="ECO:0007669"/>
    <property type="project" value="UniProtKB-UniRule"/>
</dbReference>
<keyword evidence="13" id="KW-0448">Lipopolysaccharide biosynthesis</keyword>
<dbReference type="InterPro" id="IPR007507">
    <property type="entry name" value="Glycos_transf_N"/>
</dbReference>
<comment type="similarity">
    <text evidence="4">Belongs to the glycosyltransferase group 1 family. Glycosyltransferase 30 subfamily.</text>
</comment>
<dbReference type="Proteomes" id="UP000264589">
    <property type="component" value="Unassembled WGS sequence"/>
</dbReference>
<reference evidence="16 17" key="1">
    <citation type="submission" date="2018-08" db="EMBL/GenBank/DDBJ databases">
        <title>Parvularcula sp. SM1705, isolated from surface water of the South Sea China.</title>
        <authorList>
            <person name="Sun L."/>
        </authorList>
    </citation>
    <scope>NUCLEOTIDE SEQUENCE [LARGE SCALE GENOMIC DNA]</scope>
    <source>
        <strain evidence="16 17">SM1705</strain>
    </source>
</reference>
<protein>
    <recommendedName>
        <fullName evidence="6 13">3-deoxy-D-manno-octulosonic acid transferase</fullName>
        <shortName evidence="13">Kdo transferase</shortName>
        <ecNumber evidence="5 13">2.4.99.12</ecNumber>
    </recommendedName>
    <alternativeName>
        <fullName evidence="9 13">Lipid IV(A) 3-deoxy-D-manno-octulosonic acid transferase</fullName>
    </alternativeName>
</protein>
<keyword evidence="8 13" id="KW-0808">Transferase</keyword>
<evidence type="ECO:0000256" key="13">
    <source>
        <dbReference type="RuleBase" id="RU365103"/>
    </source>
</evidence>
<dbReference type="EC" id="2.4.99.12" evidence="5 13"/>
<dbReference type="AlphaFoldDB" id="A0A371REI6"/>
<name>A0A371REI6_9PROT</name>
<evidence type="ECO:0000256" key="8">
    <source>
        <dbReference type="ARBA" id="ARBA00022679"/>
    </source>
</evidence>
<dbReference type="GO" id="GO:0009245">
    <property type="term" value="P:lipid A biosynthetic process"/>
    <property type="evidence" value="ECO:0007669"/>
    <property type="project" value="TreeGrafter"/>
</dbReference>
<dbReference type="Pfam" id="PF04413">
    <property type="entry name" value="Glycos_transf_N"/>
    <property type="match status" value="1"/>
</dbReference>
<evidence type="ECO:0000256" key="7">
    <source>
        <dbReference type="ARBA" id="ARBA00022519"/>
    </source>
</evidence>
<evidence type="ECO:0000256" key="12">
    <source>
        <dbReference type="PIRSR" id="PIRSR639901-2"/>
    </source>
</evidence>
<evidence type="ECO:0000313" key="16">
    <source>
        <dbReference type="EMBL" id="RFB03865.1"/>
    </source>
</evidence>
<keyword evidence="7" id="KW-0997">Cell inner membrane</keyword>
<evidence type="ECO:0000256" key="6">
    <source>
        <dbReference type="ARBA" id="ARBA00019077"/>
    </source>
</evidence>
<dbReference type="GO" id="GO:0030313">
    <property type="term" value="C:cell envelope"/>
    <property type="evidence" value="ECO:0007669"/>
    <property type="project" value="UniProtKB-SubCell"/>
</dbReference>
<keyword evidence="17" id="KW-1185">Reference proteome</keyword>
<evidence type="ECO:0000256" key="10">
    <source>
        <dbReference type="ARBA" id="ARBA00049183"/>
    </source>
</evidence>
<dbReference type="InterPro" id="IPR001296">
    <property type="entry name" value="Glyco_trans_1"/>
</dbReference>
<evidence type="ECO:0000256" key="3">
    <source>
        <dbReference type="ARBA" id="ARBA00004713"/>
    </source>
</evidence>
<evidence type="ECO:0000256" key="5">
    <source>
        <dbReference type="ARBA" id="ARBA00012621"/>
    </source>
</evidence>
<evidence type="ECO:0000256" key="1">
    <source>
        <dbReference type="ARBA" id="ARBA00003394"/>
    </source>
</evidence>
<dbReference type="GO" id="GO:0005886">
    <property type="term" value="C:plasma membrane"/>
    <property type="evidence" value="ECO:0007669"/>
    <property type="project" value="UniProtKB-SubCell"/>
</dbReference>
<dbReference type="RefSeq" id="WP_116390493.1">
    <property type="nucleotide sequence ID" value="NZ_QUQO01000001.1"/>
</dbReference>
<feature type="site" description="Transition state stabilizer" evidence="12">
    <location>
        <position position="144"/>
    </location>
</feature>
<evidence type="ECO:0000313" key="17">
    <source>
        <dbReference type="Proteomes" id="UP000264589"/>
    </source>
</evidence>
<feature type="domain" description="Glycosyl transferase family 1" evidence="14">
    <location>
        <begin position="314"/>
        <end position="412"/>
    </location>
</feature>
<feature type="active site" description="Proton acceptor" evidence="11">
    <location>
        <position position="74"/>
    </location>
</feature>
<feature type="domain" description="3-deoxy-D-manno-octulosonic-acid transferase N-terminal" evidence="15">
    <location>
        <begin position="47"/>
        <end position="221"/>
    </location>
</feature>
<comment type="function">
    <text evidence="1 13">Involved in lipopolysaccharide (LPS) biosynthesis. Catalyzes the transfer of 3-deoxy-D-manno-octulosonate (Kdo) residue(s) from CMP-Kdo to lipid IV(A), the tetraacyldisaccharide-1,4'-bisphosphate precursor of lipid A.</text>
</comment>
<evidence type="ECO:0000259" key="15">
    <source>
        <dbReference type="Pfam" id="PF04413"/>
    </source>
</evidence>
<dbReference type="SUPFAM" id="SSF53756">
    <property type="entry name" value="UDP-Glycosyltransferase/glycogen phosphorylase"/>
    <property type="match status" value="1"/>
</dbReference>
<dbReference type="Pfam" id="PF00534">
    <property type="entry name" value="Glycos_transf_1"/>
    <property type="match status" value="1"/>
</dbReference>
<proteinExistence type="inferred from homology"/>
<feature type="site" description="Transition state stabilizer" evidence="12">
    <location>
        <position position="220"/>
    </location>
</feature>
<comment type="pathway">
    <text evidence="3 13">Bacterial outer membrane biogenesis; LPS core biosynthesis.</text>
</comment>
<evidence type="ECO:0000256" key="2">
    <source>
        <dbReference type="ARBA" id="ARBA00004196"/>
    </source>
</evidence>
<sequence length="439" mass="48435">MTPPRPIPVPRKAWSLKFYRRGSALLQPIADRILKQRLKLGKEDRLRVDERRGVAGRERPEGHLIWIHGASVGESLSILPLIDKLSHLYTDSSFLVTTGTVTSAALMAERLPEQAVHQYAPVDQPVYVRRFLDHWRPDVGFFVESEFWPVLIGETNARGIPLALVNGRLSPRSYKGWSRRKTAAHELLSAFSVILAQDEGNAERIEALARKTVHVPGNLKRAAAPLPTDQRALAELRAAVGARPVWLAASTHPGEEELILDAHEQMMETAPGLLTVIAPRHPARGDELEELITSRGLKMSRRSKGDNPEADDNVYLADTLGELGLFYRLSDVAFIGGSLVETGGHNPMEPARLGSAIVTGPHVFNFQETFNSMRQDGALALVRNERDLSASIIRLLSDPLTRQEMARKARAWSDAGSEKVLNDTIEALAPLLPPAKVPA</sequence>
<comment type="catalytic activity">
    <reaction evidence="10 13">
        <text>lipid IVA (E. coli) + CMP-3-deoxy-beta-D-manno-octulosonate = alpha-Kdo-(2-&gt;6)-lipid IVA (E. coli) + CMP + H(+)</text>
        <dbReference type="Rhea" id="RHEA:28066"/>
        <dbReference type="ChEBI" id="CHEBI:15378"/>
        <dbReference type="ChEBI" id="CHEBI:58603"/>
        <dbReference type="ChEBI" id="CHEBI:60364"/>
        <dbReference type="ChEBI" id="CHEBI:60377"/>
        <dbReference type="ChEBI" id="CHEBI:85987"/>
        <dbReference type="EC" id="2.4.99.12"/>
    </reaction>
</comment>
<dbReference type="Gene3D" id="3.40.50.11720">
    <property type="entry name" value="3-Deoxy-D-manno-octulosonic-acid transferase, N-terminal domain"/>
    <property type="match status" value="1"/>
</dbReference>
<comment type="caution">
    <text evidence="16">The sequence shown here is derived from an EMBL/GenBank/DDBJ whole genome shotgun (WGS) entry which is preliminary data.</text>
</comment>
<dbReference type="GO" id="GO:0043842">
    <property type="term" value="F:Kdo transferase activity"/>
    <property type="evidence" value="ECO:0007669"/>
    <property type="project" value="UniProtKB-EC"/>
</dbReference>
<dbReference type="Gene3D" id="3.40.50.2000">
    <property type="entry name" value="Glycogen Phosphorylase B"/>
    <property type="match status" value="1"/>
</dbReference>
<keyword evidence="7" id="KW-0472">Membrane</keyword>
<accession>A0A371REI6</accession>
<evidence type="ECO:0000259" key="14">
    <source>
        <dbReference type="Pfam" id="PF00534"/>
    </source>
</evidence>
<organism evidence="16 17">
    <name type="scientific">Parvularcula marina</name>
    <dbReference type="NCBI Taxonomy" id="2292771"/>
    <lineage>
        <taxon>Bacteria</taxon>
        <taxon>Pseudomonadati</taxon>
        <taxon>Pseudomonadota</taxon>
        <taxon>Alphaproteobacteria</taxon>
        <taxon>Parvularculales</taxon>
        <taxon>Parvularculaceae</taxon>
        <taxon>Parvularcula</taxon>
    </lineage>
</organism>
<evidence type="ECO:0000256" key="9">
    <source>
        <dbReference type="ARBA" id="ARBA00031445"/>
    </source>
</evidence>
<dbReference type="InterPro" id="IPR038107">
    <property type="entry name" value="Glycos_transf_N_sf"/>
</dbReference>
<dbReference type="EMBL" id="QUQO01000001">
    <property type="protein sequence ID" value="RFB03865.1"/>
    <property type="molecule type" value="Genomic_DNA"/>
</dbReference>
<comment type="subcellular location">
    <subcellularLocation>
        <location evidence="2">Cell envelope</location>
    </subcellularLocation>
    <subcellularLocation>
        <location evidence="13">Cell membrane</location>
    </subcellularLocation>
</comment>
<gene>
    <name evidence="16" type="ORF">DX908_00340</name>
</gene>
<dbReference type="InterPro" id="IPR039901">
    <property type="entry name" value="Kdotransferase"/>
</dbReference>
<dbReference type="OrthoDB" id="9789797at2"/>
<dbReference type="FunFam" id="3.40.50.2000:FF:000032">
    <property type="entry name" value="3-deoxy-D-manno-octulosonic acid transferase"/>
    <property type="match status" value="1"/>
</dbReference>
<dbReference type="FunCoup" id="A0A371REI6">
    <property type="interactions" value="215"/>
</dbReference>
<dbReference type="PANTHER" id="PTHR42755:SF1">
    <property type="entry name" value="3-DEOXY-D-MANNO-OCTULOSONIC ACID TRANSFERASE, MITOCHONDRIAL-RELATED"/>
    <property type="match status" value="1"/>
</dbReference>
<evidence type="ECO:0000256" key="4">
    <source>
        <dbReference type="ARBA" id="ARBA00006380"/>
    </source>
</evidence>
<evidence type="ECO:0000256" key="11">
    <source>
        <dbReference type="PIRSR" id="PIRSR639901-1"/>
    </source>
</evidence>
<dbReference type="PANTHER" id="PTHR42755">
    <property type="entry name" value="3-DEOXY-MANNO-OCTULOSONATE CYTIDYLYLTRANSFERASE"/>
    <property type="match status" value="1"/>
</dbReference>
<keyword evidence="13" id="KW-1003">Cell membrane</keyword>
<dbReference type="InParanoid" id="A0A371REI6"/>